<accession>A0A834MBT1</accession>
<evidence type="ECO:0000313" key="2">
    <source>
        <dbReference type="EMBL" id="KAF7274125.1"/>
    </source>
</evidence>
<organism evidence="2 3">
    <name type="scientific">Rhynchophorus ferrugineus</name>
    <name type="common">Red palm weevil</name>
    <name type="synonym">Curculio ferrugineus</name>
    <dbReference type="NCBI Taxonomy" id="354439"/>
    <lineage>
        <taxon>Eukaryota</taxon>
        <taxon>Metazoa</taxon>
        <taxon>Ecdysozoa</taxon>
        <taxon>Arthropoda</taxon>
        <taxon>Hexapoda</taxon>
        <taxon>Insecta</taxon>
        <taxon>Pterygota</taxon>
        <taxon>Neoptera</taxon>
        <taxon>Endopterygota</taxon>
        <taxon>Coleoptera</taxon>
        <taxon>Polyphaga</taxon>
        <taxon>Cucujiformia</taxon>
        <taxon>Curculionidae</taxon>
        <taxon>Dryophthorinae</taxon>
        <taxon>Rhynchophorus</taxon>
    </lineage>
</organism>
<gene>
    <name evidence="2" type="ORF">GWI33_013195</name>
</gene>
<protein>
    <submittedName>
        <fullName evidence="2">Uncharacterized protein</fullName>
    </submittedName>
</protein>
<keyword evidence="3" id="KW-1185">Reference proteome</keyword>
<proteinExistence type="predicted"/>
<comment type="caution">
    <text evidence="2">The sequence shown here is derived from an EMBL/GenBank/DDBJ whole genome shotgun (WGS) entry which is preliminary data.</text>
</comment>
<evidence type="ECO:0000256" key="1">
    <source>
        <dbReference type="SAM" id="MobiDB-lite"/>
    </source>
</evidence>
<reference evidence="2" key="1">
    <citation type="submission" date="2020-08" db="EMBL/GenBank/DDBJ databases">
        <title>Genome sequencing and assembly of the red palm weevil Rhynchophorus ferrugineus.</title>
        <authorList>
            <person name="Dias G.B."/>
            <person name="Bergman C.M."/>
            <person name="Manee M."/>
        </authorList>
    </citation>
    <scope>NUCLEOTIDE SEQUENCE</scope>
    <source>
        <strain evidence="2">AA-2017</strain>
        <tissue evidence="2">Whole larva</tissue>
    </source>
</reference>
<dbReference type="AlphaFoldDB" id="A0A834MBT1"/>
<evidence type="ECO:0000313" key="3">
    <source>
        <dbReference type="Proteomes" id="UP000625711"/>
    </source>
</evidence>
<feature type="region of interest" description="Disordered" evidence="1">
    <location>
        <begin position="132"/>
        <end position="159"/>
    </location>
</feature>
<sequence>MLMRLMVRFHIGFYTENIQRKKNKHFYRIFFSFSDPPIATVIHEIKNADQSRTFLPFLVTREHADNPFAIPPRPRSSLPHSPHPAKYTHTYTRRAYVIRDASIRSRHWQVVVEPGNRAWALVPTASTHLARCRDASSTSSDPDTETRRSTRDGVAASERWVAGKAGAVVARSDD</sequence>
<name>A0A834MBT1_RHYFE</name>
<dbReference type="EMBL" id="JAACXV010013071">
    <property type="protein sequence ID" value="KAF7274125.1"/>
    <property type="molecule type" value="Genomic_DNA"/>
</dbReference>
<dbReference type="Proteomes" id="UP000625711">
    <property type="component" value="Unassembled WGS sequence"/>
</dbReference>